<feature type="compositionally biased region" description="Polar residues" evidence="9">
    <location>
        <begin position="1559"/>
        <end position="1573"/>
    </location>
</feature>
<feature type="region of interest" description="Disordered" evidence="9">
    <location>
        <begin position="1370"/>
        <end position="1397"/>
    </location>
</feature>
<keyword evidence="3" id="KW-0810">Translation regulation</keyword>
<evidence type="ECO:0000313" key="12">
    <source>
        <dbReference type="Proteomes" id="UP000797356"/>
    </source>
</evidence>
<dbReference type="SUPFAM" id="SSF48371">
    <property type="entry name" value="ARM repeat"/>
    <property type="match status" value="2"/>
</dbReference>
<dbReference type="PANTHER" id="PTHR23253">
    <property type="entry name" value="EUKARYOTIC TRANSLATION INITIATION FACTOR 4 GAMMA"/>
    <property type="match status" value="1"/>
</dbReference>
<dbReference type="Pfam" id="PF02847">
    <property type="entry name" value="MA3"/>
    <property type="match status" value="1"/>
</dbReference>
<dbReference type="Proteomes" id="UP000797356">
    <property type="component" value="Chromosome 8"/>
</dbReference>
<keyword evidence="12" id="KW-1185">Reference proteome</keyword>
<evidence type="ECO:0000256" key="3">
    <source>
        <dbReference type="ARBA" id="ARBA00022845"/>
    </source>
</evidence>
<dbReference type="Gene3D" id="1.25.40.180">
    <property type="match status" value="2"/>
</dbReference>
<feature type="region of interest" description="Disordered" evidence="9">
    <location>
        <begin position="566"/>
        <end position="672"/>
    </location>
</feature>
<dbReference type="InterPro" id="IPR003890">
    <property type="entry name" value="MIF4G-like_typ-3"/>
</dbReference>
<feature type="compositionally biased region" description="Basic and acidic residues" evidence="9">
    <location>
        <begin position="1385"/>
        <end position="1397"/>
    </location>
</feature>
<feature type="compositionally biased region" description="Polar residues" evidence="9">
    <location>
        <begin position="65"/>
        <end position="82"/>
    </location>
</feature>
<dbReference type="SMART" id="SM00543">
    <property type="entry name" value="MIF4G"/>
    <property type="match status" value="1"/>
</dbReference>
<comment type="subunit">
    <text evidence="6">EIF4F is a multi-subunit complex, the composition of which varies with external and internal environmental conditions. It is composed of at least EIF4A, EIF4E and EIF4G. In higher plants two isoforms of EIF4F have been identified, named isoform EIF4F and isoform EIF(iso)4F. Isoform EIF4F has subunits p220 and p26, whereas isoform EIF(iso)4F has subunits p82 and p28.</text>
</comment>
<keyword evidence="2 11" id="KW-0396">Initiation factor</keyword>
<feature type="compositionally biased region" description="Basic and acidic residues" evidence="9">
    <location>
        <begin position="626"/>
        <end position="647"/>
    </location>
</feature>
<dbReference type="PANTHER" id="PTHR23253:SF9">
    <property type="entry name" value="EUKARYOTIC TRANSLATION INITIATION FACTOR 4 GAMMA 2"/>
    <property type="match status" value="1"/>
</dbReference>
<dbReference type="Pfam" id="PF02854">
    <property type="entry name" value="MIF4G"/>
    <property type="match status" value="1"/>
</dbReference>
<dbReference type="OrthoDB" id="514777at2759"/>
<feature type="compositionally biased region" description="Low complexity" evidence="9">
    <location>
        <begin position="579"/>
        <end position="593"/>
    </location>
</feature>
<feature type="compositionally biased region" description="Low complexity" evidence="9">
    <location>
        <begin position="209"/>
        <end position="223"/>
    </location>
</feature>
<dbReference type="GO" id="GO:0003729">
    <property type="term" value="F:mRNA binding"/>
    <property type="evidence" value="ECO:0007669"/>
    <property type="project" value="TreeGrafter"/>
</dbReference>
<feature type="compositionally biased region" description="Polar residues" evidence="9">
    <location>
        <begin position="162"/>
        <end position="172"/>
    </location>
</feature>
<evidence type="ECO:0000256" key="5">
    <source>
        <dbReference type="ARBA" id="ARBA00053217"/>
    </source>
</evidence>
<dbReference type="InterPro" id="IPR003891">
    <property type="entry name" value="Initiation_fac_eIF4g_MI"/>
</dbReference>
<feature type="region of interest" description="Disordered" evidence="9">
    <location>
        <begin position="948"/>
        <end position="1025"/>
    </location>
</feature>
<dbReference type="GO" id="GO:0006417">
    <property type="term" value="P:regulation of translation"/>
    <property type="evidence" value="ECO:0007669"/>
    <property type="project" value="UniProtKB-KW"/>
</dbReference>
<dbReference type="FunFam" id="1.25.40.180:FF:000034">
    <property type="entry name" value="Eukaryotic translation initiation factor 4G"/>
    <property type="match status" value="1"/>
</dbReference>
<dbReference type="PROSITE" id="PS51366">
    <property type="entry name" value="MI"/>
    <property type="match status" value="1"/>
</dbReference>
<feature type="compositionally biased region" description="Gly residues" evidence="9">
    <location>
        <begin position="31"/>
        <end position="42"/>
    </location>
</feature>
<evidence type="ECO:0000256" key="7">
    <source>
        <dbReference type="ARBA" id="ARBA00067320"/>
    </source>
</evidence>
<evidence type="ECO:0000256" key="2">
    <source>
        <dbReference type="ARBA" id="ARBA00022540"/>
    </source>
</evidence>
<comment type="caution">
    <text evidence="11">The sequence shown here is derived from an EMBL/GenBank/DDBJ whole genome shotgun (WGS) entry which is preliminary data.</text>
</comment>
<feature type="compositionally biased region" description="Polar residues" evidence="9">
    <location>
        <begin position="112"/>
        <end position="122"/>
    </location>
</feature>
<feature type="region of interest" description="Disordered" evidence="9">
    <location>
        <begin position="1636"/>
        <end position="1662"/>
    </location>
</feature>
<feature type="compositionally biased region" description="Low complexity" evidence="9">
    <location>
        <begin position="21"/>
        <end position="30"/>
    </location>
</feature>
<name>A0A8K0II92_COCNU</name>
<evidence type="ECO:0000256" key="1">
    <source>
        <dbReference type="ARBA" id="ARBA00005775"/>
    </source>
</evidence>
<feature type="compositionally biased region" description="Acidic residues" evidence="9">
    <location>
        <begin position="1374"/>
        <end position="1384"/>
    </location>
</feature>
<feature type="region of interest" description="Disordered" evidence="9">
    <location>
        <begin position="1222"/>
        <end position="1257"/>
    </location>
</feature>
<evidence type="ECO:0000256" key="6">
    <source>
        <dbReference type="ARBA" id="ARBA00065571"/>
    </source>
</evidence>
<comment type="similarity">
    <text evidence="1">Belongs to the eukaryotic initiation factor 4G family.</text>
</comment>
<dbReference type="EMBL" id="CM017879">
    <property type="protein sequence ID" value="KAG1359240.1"/>
    <property type="molecule type" value="Genomic_DNA"/>
</dbReference>
<dbReference type="GO" id="GO:0003743">
    <property type="term" value="F:translation initiation factor activity"/>
    <property type="evidence" value="ECO:0007669"/>
    <property type="project" value="UniProtKB-KW"/>
</dbReference>
<feature type="compositionally biased region" description="Polar residues" evidence="9">
    <location>
        <begin position="140"/>
        <end position="154"/>
    </location>
</feature>
<evidence type="ECO:0000259" key="10">
    <source>
        <dbReference type="PROSITE" id="PS51366"/>
    </source>
</evidence>
<feature type="compositionally biased region" description="Basic and acidic residues" evidence="9">
    <location>
        <begin position="1507"/>
        <end position="1528"/>
    </location>
</feature>
<organism evidence="11 12">
    <name type="scientific">Cocos nucifera</name>
    <name type="common">Coconut palm</name>
    <dbReference type="NCBI Taxonomy" id="13894"/>
    <lineage>
        <taxon>Eukaryota</taxon>
        <taxon>Viridiplantae</taxon>
        <taxon>Streptophyta</taxon>
        <taxon>Embryophyta</taxon>
        <taxon>Tracheophyta</taxon>
        <taxon>Spermatophyta</taxon>
        <taxon>Magnoliopsida</taxon>
        <taxon>Liliopsida</taxon>
        <taxon>Arecaceae</taxon>
        <taxon>Arecoideae</taxon>
        <taxon>Cocoseae</taxon>
        <taxon>Attaleinae</taxon>
        <taxon>Cocos</taxon>
    </lineage>
</organism>
<accession>A0A8K0II92</accession>
<evidence type="ECO:0000256" key="8">
    <source>
        <dbReference type="ARBA" id="ARBA00079578"/>
    </source>
</evidence>
<reference evidence="11" key="2">
    <citation type="submission" date="2019-07" db="EMBL/GenBank/DDBJ databases">
        <authorList>
            <person name="Yang Y."/>
            <person name="Bocs S."/>
            <person name="Baudouin L."/>
        </authorList>
    </citation>
    <scope>NUCLEOTIDE SEQUENCE</scope>
    <source>
        <tissue evidence="11">Spear leaf of Hainan Tall coconut</tissue>
    </source>
</reference>
<feature type="compositionally biased region" description="Polar residues" evidence="9">
    <location>
        <begin position="594"/>
        <end position="604"/>
    </location>
</feature>
<dbReference type="GO" id="GO:0016281">
    <property type="term" value="C:eukaryotic translation initiation factor 4F complex"/>
    <property type="evidence" value="ECO:0007669"/>
    <property type="project" value="TreeGrafter"/>
</dbReference>
<evidence type="ECO:0000313" key="11">
    <source>
        <dbReference type="EMBL" id="KAG1359240.1"/>
    </source>
</evidence>
<feature type="region of interest" description="Disordered" evidence="9">
    <location>
        <begin position="1"/>
        <end position="89"/>
    </location>
</feature>
<gene>
    <name evidence="11" type="ORF">COCNU_08G006860</name>
</gene>
<dbReference type="FunFam" id="1.25.40.180:FF:000024">
    <property type="entry name" value="Eukaryotic translation initiation factor 4G"/>
    <property type="match status" value="1"/>
</dbReference>
<feature type="compositionally biased region" description="Low complexity" evidence="9">
    <location>
        <begin position="45"/>
        <end position="64"/>
    </location>
</feature>
<feature type="region of interest" description="Disordered" evidence="9">
    <location>
        <begin position="1503"/>
        <end position="1578"/>
    </location>
</feature>
<dbReference type="InterPro" id="IPR016024">
    <property type="entry name" value="ARM-type_fold"/>
</dbReference>
<evidence type="ECO:0000256" key="9">
    <source>
        <dbReference type="SAM" id="MobiDB-lite"/>
    </source>
</evidence>
<proteinExistence type="inferred from homology"/>
<sequence length="1926" mass="208023">MSFNQSKAEKSEGQQLRKTGRSGSFGQQRGYSGGGGGKGGGSAHPPQLSSSSSSNNPPILPNRSFKNSGNGQGGSSRANPSNLRASDAVAPAAPVALRAVQNGVHVRPPLHGSSNAPTSSASKPVDVPIPRNSGAHPRASISQSAAGPSNSTAPVSPANGDGTKTFTLQFGSISPGIVDGMQIPARTTSAPPNLDEQKQGQARHGSFRGVSKVPVPSGPQKPQQPKKDAGGISQSNAGEFLPPAQVKQDMHSQISGAPAVPLPKSSVLPIAGMSMPMAFQQPHVPLQFGGPSPQLQSQGVAASSLQMPMTLHVGNVPQVPQQMFLHGLQPHPLQPQPMMHQGQSLGFAPQMGHPLPPQLGNLGISIATQQFAQQQPGKFGASRKTTVKITHPETHEELRLDKRTESYTDGGFAGQRPLPNVTSQSQPLPAFTPSHYYPPLQPNAYNQSPMFFPNSTSLPLTSSPMPSGSQASRYNYSVGQSAQAISFMNPSVIKPMAGNKSGPPLHNLSEQPNVEAVPVSATSAPVQGMVKAAVGSHGNKAGASSVTVSMPISNAEAPRVSRHFGEATASHPQRDSKISVESSVQHSKSASQSFQNTQATTSSVPVAPHGEFGPDETGNNCGGKEPVQKLDLLKDNHKMPNKKDPGRSLHLQQTDDSESADGLSRNSEKVQEFSGADMSITTTSFSSLSLKQNSSTVIRISKAVESQSVPAESESLGVNLVKDIPQDVCLGADSGILLKEKGSSETSTSLGLEMDETVPKNSFPTFSQDNSILLDVEPGQETHAEKEHGEAEVFSDSLRDAGNAKPYPKSVFTECVEGGKPVELVEQDGARGDNSESSTVCESYDAERQQYGSSNEGAGQGLVVEKTTEELDISDRTCLDTKAEAVSSSDLSFANIEEEKPSSPDAITNTGKEIYSQYVGLSNPDVLQPGMAVSDPATSNVTEKLEGKVTELSSEDPVSVLSSGPKDKPVLEPPRVKPSSGKKKKRKEILSKADAAGTSDLYNAYKHPEEKHETTGTAESVDGPVSVDAKKHVTADTNNDVVAGEGDGQSKVEVDDWEDAADISTPKLRIPENGQQASQVKKYKDDDRNETVNRKYSRDFLLTFSEQCTDLPAGFEIKSDIADALISASVREPFPSPGRITERSPGVSRVDRHMVGIVDDKWMKVSSSFASIRDLRPEVGHGGAGMNFRPGQGVSHGVLRHPRGQSSGQFAGGILSGPMQSLASQGGIPRNGADADRWQRSPGTQRGLIPSPQTPAQVMHKAQNRYSVGKVTDEEEAKQRRLKAILNKLTPQNFEKLFQQVKEVNIDNTVTLTGVISQIFDKALMEPTFCEMYADFCYHLASELPDFTEDNEKITFKRLLLNKCQEEFERGEREEAEANEAEEEGGTKQSEEEREEKRIKARRRMLGNIRLIGELYKKRMLTERIMHECIKKLLGQYQNPDEEDIEALCKLMSTIGKMIDHPKAKVHMDAYFDMMAKLSTHQKLSSRVRFLLRDAIDLRKNKWQQRRKVEGPKKIEEVHRDAAQERHAQASRSARGSGISVASRRGPSIDYGPRGPTILPSSSSQIGNINNLPPQVRGYGSQDVRLEERHPFGSRTLSFPLPQRPSDDDSITLGPQGGLARGMSVRGQSLMSNVPLADISPSVNDQRRMLPGPNGYNRTPYSSKEEIMPKYMPENFSGAPHDVMNPQDYNSYLGSGDRILDRSLDRSAATILPAGHAQGSLGGSAGAHSEAKQLSEEVLREKSISAIKEFYSARDEEEVSLCIKELNCPNFYPAMISLWVTDSFERKDMERDLLATLLINLCKSQDSLLDQVQLIQGFESVLTSLEDAVNDAPRAAEFLGCIFAKVILENVVPLGEIGQLIHQGGEEPGRLLELGLASEVLGSILEVIKIEKGEAILNEFRVSSNLQLEDFRPRHRIKANKLDAFL</sequence>
<evidence type="ECO:0000256" key="4">
    <source>
        <dbReference type="ARBA" id="ARBA00022917"/>
    </source>
</evidence>
<keyword evidence="4" id="KW-0648">Protein biosynthesis</keyword>
<dbReference type="SMART" id="SM00544">
    <property type="entry name" value="MA3"/>
    <property type="match status" value="1"/>
</dbReference>
<reference evidence="11" key="1">
    <citation type="journal article" date="2017" name="Gigascience">
        <title>The genome draft of coconut (Cocos nucifera).</title>
        <authorList>
            <person name="Xiao Y."/>
            <person name="Xu P."/>
            <person name="Fan H."/>
            <person name="Baudouin L."/>
            <person name="Xia W."/>
            <person name="Bocs S."/>
            <person name="Xu J."/>
            <person name="Li Q."/>
            <person name="Guo A."/>
            <person name="Zhou L."/>
            <person name="Li J."/>
            <person name="Wu Y."/>
            <person name="Ma Z."/>
            <person name="Armero A."/>
            <person name="Issali A.E."/>
            <person name="Liu N."/>
            <person name="Peng M."/>
            <person name="Yang Y."/>
        </authorList>
    </citation>
    <scope>NUCLEOTIDE SEQUENCE</scope>
    <source>
        <tissue evidence="11">Spear leaf of Hainan Tall coconut</tissue>
    </source>
</reference>
<feature type="region of interest" description="Disordered" evidence="9">
    <location>
        <begin position="103"/>
        <end position="238"/>
    </location>
</feature>
<comment type="function">
    <text evidence="5">Component of the protein complex eIF4F, which is involved in the recognition of the mRNA cap, ATP-dependent unwinding of 5'-terminal secondary structure and recruitment of mRNA to the ribosome.</text>
</comment>
<protein>
    <recommendedName>
        <fullName evidence="7">Eukaryotic translation initiation factor 4G</fullName>
    </recommendedName>
    <alternativeName>
        <fullName evidence="8">Eukaryotic initiation factor 4F subunit p220</fullName>
    </alternativeName>
</protein>
<feature type="domain" description="MI" evidence="10">
    <location>
        <begin position="1738"/>
        <end position="1862"/>
    </location>
</feature>